<reference evidence="5" key="1">
    <citation type="submission" date="2023-10" db="EMBL/GenBank/DDBJ databases">
        <authorList>
            <person name="Domelevo Entfellner J.-B."/>
        </authorList>
    </citation>
    <scope>NUCLEOTIDE SEQUENCE</scope>
</reference>
<dbReference type="FunFam" id="3.30.430.20:FF:000003">
    <property type="entry name" value="Cysteine-rich RLK (RECEPTOR-like protein kinase) 10"/>
    <property type="match status" value="1"/>
</dbReference>
<dbReference type="AlphaFoldDB" id="A0AA86W2M9"/>
<dbReference type="InterPro" id="IPR038408">
    <property type="entry name" value="GNK2_sf"/>
</dbReference>
<dbReference type="PROSITE" id="PS51473">
    <property type="entry name" value="GNK2"/>
    <property type="match status" value="2"/>
</dbReference>
<keyword evidence="2" id="KW-0677">Repeat</keyword>
<feature type="chain" id="PRO_5041640330" description="Gnk2-homologous domain-containing protein" evidence="3">
    <location>
        <begin position="20"/>
        <end position="294"/>
    </location>
</feature>
<name>A0AA86W2M9_9FABA</name>
<dbReference type="EMBL" id="OY731407">
    <property type="protein sequence ID" value="CAJ1977289.1"/>
    <property type="molecule type" value="Genomic_DNA"/>
</dbReference>
<keyword evidence="1 3" id="KW-0732">Signal</keyword>
<evidence type="ECO:0000256" key="3">
    <source>
        <dbReference type="SAM" id="SignalP"/>
    </source>
</evidence>
<feature type="domain" description="Gnk2-homologous" evidence="4">
    <location>
        <begin position="132"/>
        <end position="239"/>
    </location>
</feature>
<keyword evidence="6" id="KW-1185">Reference proteome</keyword>
<dbReference type="Proteomes" id="UP001189624">
    <property type="component" value="Chromosome 10"/>
</dbReference>
<dbReference type="Pfam" id="PF01657">
    <property type="entry name" value="Stress-antifung"/>
    <property type="match status" value="2"/>
</dbReference>
<dbReference type="Gene3D" id="3.30.430.20">
    <property type="entry name" value="Gnk2 domain, C-X8-C-X2-C motif"/>
    <property type="match status" value="2"/>
</dbReference>
<proteinExistence type="predicted"/>
<feature type="domain" description="Gnk2-homologous" evidence="4">
    <location>
        <begin position="23"/>
        <end position="126"/>
    </location>
</feature>
<dbReference type="Gramene" id="rna-AYBTSS11_LOCUS29442">
    <property type="protein sequence ID" value="CAJ1977289.1"/>
    <property type="gene ID" value="gene-AYBTSS11_LOCUS29442"/>
</dbReference>
<dbReference type="PANTHER" id="PTHR32099">
    <property type="entry name" value="CYSTEINE-RICH REPEAT SECRETORY PROTEIN"/>
    <property type="match status" value="1"/>
</dbReference>
<evidence type="ECO:0000259" key="4">
    <source>
        <dbReference type="PROSITE" id="PS51473"/>
    </source>
</evidence>
<gene>
    <name evidence="5" type="ORF">AYBTSS11_LOCUS29442</name>
</gene>
<protein>
    <recommendedName>
        <fullName evidence="4">Gnk2-homologous domain-containing protein</fullName>
    </recommendedName>
</protein>
<evidence type="ECO:0000313" key="6">
    <source>
        <dbReference type="Proteomes" id="UP001189624"/>
    </source>
</evidence>
<evidence type="ECO:0000313" key="5">
    <source>
        <dbReference type="EMBL" id="CAJ1977289.1"/>
    </source>
</evidence>
<dbReference type="PANTHER" id="PTHR32099:SF103">
    <property type="entry name" value="GNK2-HOMOLOGOUS DOMAIN-CONTAINING PROTEIN"/>
    <property type="match status" value="1"/>
</dbReference>
<feature type="signal peptide" evidence="3">
    <location>
        <begin position="1"/>
        <end position="19"/>
    </location>
</feature>
<dbReference type="InterPro" id="IPR002902">
    <property type="entry name" value="GNK2"/>
</dbReference>
<evidence type="ECO:0000256" key="2">
    <source>
        <dbReference type="ARBA" id="ARBA00022737"/>
    </source>
</evidence>
<sequence>MSIFLCILVILVSISQSYAQSSFLYYFCKNDKGNYTANSTYQNNLNTLLSSLSSNTDIDYGFYNFSYGQNSERVNAIGLCRGDVKPDACRRCLNDSKVLLTQLCPNQKEAIGWYDNCLLRYSNRSLFSTMETAPTACMWNIGNATDIDQFNQVLRSLLDSLIGQASLGDSQRKFAAANISGPAFQTIYGLVQCTPDLSEQDCSACLVGVISEIPNCCDGKKGGRILKPSCNFRYEIYRFYDPTNVAIPPAPAPKVSALPPSSADTLPAEGKREILLEITRKSRKQIAGWSQAFV</sequence>
<dbReference type="FunFam" id="3.30.430.20:FF:000002">
    <property type="entry name" value="Cysteine-rich receptor-like protein kinase 10"/>
    <property type="match status" value="1"/>
</dbReference>
<organism evidence="5 6">
    <name type="scientific">Sphenostylis stenocarpa</name>
    <dbReference type="NCBI Taxonomy" id="92480"/>
    <lineage>
        <taxon>Eukaryota</taxon>
        <taxon>Viridiplantae</taxon>
        <taxon>Streptophyta</taxon>
        <taxon>Embryophyta</taxon>
        <taxon>Tracheophyta</taxon>
        <taxon>Spermatophyta</taxon>
        <taxon>Magnoliopsida</taxon>
        <taxon>eudicotyledons</taxon>
        <taxon>Gunneridae</taxon>
        <taxon>Pentapetalae</taxon>
        <taxon>rosids</taxon>
        <taxon>fabids</taxon>
        <taxon>Fabales</taxon>
        <taxon>Fabaceae</taxon>
        <taxon>Papilionoideae</taxon>
        <taxon>50 kb inversion clade</taxon>
        <taxon>NPAAA clade</taxon>
        <taxon>indigoferoid/millettioid clade</taxon>
        <taxon>Phaseoleae</taxon>
        <taxon>Sphenostylis</taxon>
    </lineage>
</organism>
<dbReference type="CDD" id="cd23509">
    <property type="entry name" value="Gnk2-like"/>
    <property type="match status" value="2"/>
</dbReference>
<evidence type="ECO:0000256" key="1">
    <source>
        <dbReference type="ARBA" id="ARBA00022729"/>
    </source>
</evidence>
<accession>A0AA86W2M9</accession>